<dbReference type="InterPro" id="IPR043519">
    <property type="entry name" value="NT_sf"/>
</dbReference>
<dbReference type="Proteomes" id="UP000297597">
    <property type="component" value="Unassembled WGS sequence"/>
</dbReference>
<dbReference type="RefSeq" id="WP_134214535.1">
    <property type="nucleotide sequence ID" value="NZ_QFFZ01000035.1"/>
</dbReference>
<dbReference type="EMBL" id="QFFZ01000035">
    <property type="protein sequence ID" value="TEB09924.1"/>
    <property type="molecule type" value="Genomic_DNA"/>
</dbReference>
<protein>
    <recommendedName>
        <fullName evidence="1">Polymerase beta nucleotidyltransferase domain-containing protein</fullName>
    </recommendedName>
</protein>
<evidence type="ECO:0000313" key="3">
    <source>
        <dbReference type="Proteomes" id="UP000297597"/>
    </source>
</evidence>
<dbReference type="CDD" id="cd05403">
    <property type="entry name" value="NT_KNTase_like"/>
    <property type="match status" value="1"/>
</dbReference>
<gene>
    <name evidence="2" type="ORF">Pmgp_02727</name>
</gene>
<organism evidence="2 3">
    <name type="scientific">Pelotomaculum propionicicum</name>
    <dbReference type="NCBI Taxonomy" id="258475"/>
    <lineage>
        <taxon>Bacteria</taxon>
        <taxon>Bacillati</taxon>
        <taxon>Bacillota</taxon>
        <taxon>Clostridia</taxon>
        <taxon>Eubacteriales</taxon>
        <taxon>Desulfotomaculaceae</taxon>
        <taxon>Pelotomaculum</taxon>
    </lineage>
</organism>
<reference evidence="2 3" key="1">
    <citation type="journal article" date="2018" name="Environ. Microbiol.">
        <title>Novel energy conservation strategies and behaviour of Pelotomaculum schinkii driving syntrophic propionate catabolism.</title>
        <authorList>
            <person name="Hidalgo-Ahumada C.A.P."/>
            <person name="Nobu M.K."/>
            <person name="Narihiro T."/>
            <person name="Tamaki H."/>
            <person name="Liu W.T."/>
            <person name="Kamagata Y."/>
            <person name="Stams A.J.M."/>
            <person name="Imachi H."/>
            <person name="Sousa D.Z."/>
        </authorList>
    </citation>
    <scope>NUCLEOTIDE SEQUENCE [LARGE SCALE GENOMIC DNA]</scope>
    <source>
        <strain evidence="2 3">MGP</strain>
    </source>
</reference>
<accession>A0A4Y7RLQ2</accession>
<sequence length="154" mass="17908">MPTSEQLSKYRAGWREHQKQKEQHLARRYSQAMERVRRAAVHLKKNYGCKVILFGSLLREDRFMEHSDIDIALSGLSDKVNFWKLYSEVMDILAPFDFDLVELEKIEPEIRGTTSSKEGWNCDPELEGQYGKIPENDGSNCGIGIYIRKAQFHL</sequence>
<dbReference type="SUPFAM" id="SSF81301">
    <property type="entry name" value="Nucleotidyltransferase"/>
    <property type="match status" value="1"/>
</dbReference>
<evidence type="ECO:0000313" key="2">
    <source>
        <dbReference type="EMBL" id="TEB09924.1"/>
    </source>
</evidence>
<dbReference type="AlphaFoldDB" id="A0A4Y7RLQ2"/>
<feature type="domain" description="Polymerase beta nucleotidyltransferase" evidence="1">
    <location>
        <begin position="50"/>
        <end position="111"/>
    </location>
</feature>
<proteinExistence type="predicted"/>
<dbReference type="Pfam" id="PF18765">
    <property type="entry name" value="Polbeta"/>
    <property type="match status" value="1"/>
</dbReference>
<comment type="caution">
    <text evidence="2">The sequence shown here is derived from an EMBL/GenBank/DDBJ whole genome shotgun (WGS) entry which is preliminary data.</text>
</comment>
<dbReference type="Gene3D" id="3.30.460.10">
    <property type="entry name" value="Beta Polymerase, domain 2"/>
    <property type="match status" value="1"/>
</dbReference>
<dbReference type="InterPro" id="IPR041633">
    <property type="entry name" value="Polbeta"/>
</dbReference>
<dbReference type="OrthoDB" id="1808113at2"/>
<name>A0A4Y7RLQ2_9FIRM</name>
<evidence type="ECO:0000259" key="1">
    <source>
        <dbReference type="Pfam" id="PF18765"/>
    </source>
</evidence>
<keyword evidence="3" id="KW-1185">Reference proteome</keyword>